<dbReference type="SUPFAM" id="SSF51182">
    <property type="entry name" value="RmlC-like cupins"/>
    <property type="match status" value="1"/>
</dbReference>
<dbReference type="InterPro" id="IPR014710">
    <property type="entry name" value="RmlC-like_jellyroll"/>
</dbReference>
<dbReference type="CDD" id="cd00438">
    <property type="entry name" value="cupin_RmlC"/>
    <property type="match status" value="1"/>
</dbReference>
<evidence type="ECO:0000256" key="1">
    <source>
        <dbReference type="ARBA" id="ARBA00001298"/>
    </source>
</evidence>
<dbReference type="STRING" id="287098.SAMN05421665_2322"/>
<comment type="pathway">
    <text evidence="7">Carbohydrate biosynthesis; dTDP-L-rhamnose biosynthesis.</text>
</comment>
<dbReference type="InterPro" id="IPR011051">
    <property type="entry name" value="RmlC_Cupin_sf"/>
</dbReference>
<evidence type="ECO:0000313" key="8">
    <source>
        <dbReference type="EMBL" id="SIT87265.1"/>
    </source>
</evidence>
<evidence type="ECO:0000256" key="7">
    <source>
        <dbReference type="RuleBase" id="RU364069"/>
    </source>
</evidence>
<feature type="active site" description="Proton acceptor" evidence="5">
    <location>
        <position position="62"/>
    </location>
</feature>
<gene>
    <name evidence="8" type="ORF">SAMN05421665_2322</name>
</gene>
<comment type="subunit">
    <text evidence="7">Homodimer.</text>
</comment>
<dbReference type="UniPathway" id="UPA00124"/>
<evidence type="ECO:0000313" key="9">
    <source>
        <dbReference type="Proteomes" id="UP000186997"/>
    </source>
</evidence>
<evidence type="ECO:0000256" key="4">
    <source>
        <dbReference type="ARBA" id="ARBA00019595"/>
    </source>
</evidence>
<evidence type="ECO:0000256" key="5">
    <source>
        <dbReference type="PIRSR" id="PIRSR600888-1"/>
    </source>
</evidence>
<dbReference type="GO" id="GO:0019305">
    <property type="term" value="P:dTDP-rhamnose biosynthetic process"/>
    <property type="evidence" value="ECO:0007669"/>
    <property type="project" value="UniProtKB-UniRule"/>
</dbReference>
<dbReference type="GO" id="GO:0008830">
    <property type="term" value="F:dTDP-4-dehydrorhamnose 3,5-epimerase activity"/>
    <property type="evidence" value="ECO:0007669"/>
    <property type="project" value="UniProtKB-UniRule"/>
</dbReference>
<dbReference type="PANTHER" id="PTHR21047">
    <property type="entry name" value="DTDP-6-DEOXY-D-GLUCOSE-3,5 EPIMERASE"/>
    <property type="match status" value="1"/>
</dbReference>
<dbReference type="Gene3D" id="2.60.120.10">
    <property type="entry name" value="Jelly Rolls"/>
    <property type="match status" value="1"/>
</dbReference>
<dbReference type="EMBL" id="FTPR01000002">
    <property type="protein sequence ID" value="SIT87265.1"/>
    <property type="molecule type" value="Genomic_DNA"/>
</dbReference>
<dbReference type="InterPro" id="IPR000888">
    <property type="entry name" value="RmlC-like"/>
</dbReference>
<comment type="catalytic activity">
    <reaction evidence="1 7">
        <text>dTDP-4-dehydro-6-deoxy-alpha-D-glucose = dTDP-4-dehydro-beta-L-rhamnose</text>
        <dbReference type="Rhea" id="RHEA:16969"/>
        <dbReference type="ChEBI" id="CHEBI:57649"/>
        <dbReference type="ChEBI" id="CHEBI:62830"/>
        <dbReference type="EC" id="5.1.3.13"/>
    </reaction>
</comment>
<reference evidence="9" key="1">
    <citation type="submission" date="2017-01" db="EMBL/GenBank/DDBJ databases">
        <authorList>
            <person name="Varghese N."/>
            <person name="Submissions S."/>
        </authorList>
    </citation>
    <scope>NUCLEOTIDE SEQUENCE [LARGE SCALE GENOMIC DNA]</scope>
    <source>
        <strain evidence="9">DSM 29591</strain>
    </source>
</reference>
<dbReference type="AlphaFoldDB" id="A0A1R3XC48"/>
<evidence type="ECO:0000256" key="3">
    <source>
        <dbReference type="ARBA" id="ARBA00012098"/>
    </source>
</evidence>
<dbReference type="OrthoDB" id="9800680at2"/>
<dbReference type="PANTHER" id="PTHR21047:SF2">
    <property type="entry name" value="THYMIDINE DIPHOSPHO-4-KETO-RHAMNOSE 3,5-EPIMERASE"/>
    <property type="match status" value="1"/>
</dbReference>
<feature type="site" description="Participates in a stacking interaction with the thymidine ring of dTDP-4-oxo-6-deoxyglucose" evidence="6">
    <location>
        <position position="138"/>
    </location>
</feature>
<keyword evidence="9" id="KW-1185">Reference proteome</keyword>
<dbReference type="NCBIfam" id="TIGR01221">
    <property type="entry name" value="rmlC"/>
    <property type="match status" value="1"/>
</dbReference>
<evidence type="ECO:0000256" key="6">
    <source>
        <dbReference type="PIRSR" id="PIRSR600888-3"/>
    </source>
</evidence>
<dbReference type="EC" id="5.1.3.13" evidence="3 7"/>
<evidence type="ECO:0000256" key="2">
    <source>
        <dbReference type="ARBA" id="ARBA00001997"/>
    </source>
</evidence>
<comment type="similarity">
    <text evidence="7">Belongs to the dTDP-4-dehydrorhamnose 3,5-epimerase family.</text>
</comment>
<feature type="active site" description="Proton donor" evidence="5">
    <location>
        <position position="132"/>
    </location>
</feature>
<dbReference type="GO" id="GO:0005829">
    <property type="term" value="C:cytosol"/>
    <property type="evidence" value="ECO:0007669"/>
    <property type="project" value="TreeGrafter"/>
</dbReference>
<dbReference type="GO" id="GO:0000271">
    <property type="term" value="P:polysaccharide biosynthetic process"/>
    <property type="evidence" value="ECO:0007669"/>
    <property type="project" value="TreeGrafter"/>
</dbReference>
<dbReference type="Pfam" id="PF00908">
    <property type="entry name" value="dTDP_sugar_isom"/>
    <property type="match status" value="1"/>
</dbReference>
<comment type="function">
    <text evidence="2 7">Catalyzes the epimerization of the C3' and C5'positions of dTDP-6-deoxy-D-xylo-4-hexulose, forming dTDP-6-deoxy-L-lyxo-4-hexulose.</text>
</comment>
<dbReference type="RefSeq" id="WP_076660640.1">
    <property type="nucleotide sequence ID" value="NZ_FTPR01000002.1"/>
</dbReference>
<dbReference type="Proteomes" id="UP000186997">
    <property type="component" value="Unassembled WGS sequence"/>
</dbReference>
<sequence length="189" mass="20533">MIITLTGLPAVIELTPRRFADSRGHFSETYNADTLAQHGITTQFVQDNQSYSRDIGTVRGLHFQAPPSAQAKLVRVLQGVIWDVAVDIRKGSPTYGQWVGCELSAEKGNQLFIPEGFLHGFVTRTADCMVAYKCSAAYAPATEGSVRFDDPDLAIDWGIDVQDAVLSDKDAAAPSFAGLTSPFTYRDAT</sequence>
<organism evidence="8 9">
    <name type="scientific">Yoonia rosea</name>
    <dbReference type="NCBI Taxonomy" id="287098"/>
    <lineage>
        <taxon>Bacteria</taxon>
        <taxon>Pseudomonadati</taxon>
        <taxon>Pseudomonadota</taxon>
        <taxon>Alphaproteobacteria</taxon>
        <taxon>Rhodobacterales</taxon>
        <taxon>Paracoccaceae</taxon>
        <taxon>Yoonia</taxon>
    </lineage>
</organism>
<keyword evidence="7" id="KW-0413">Isomerase</keyword>
<proteinExistence type="inferred from homology"/>
<accession>A0A1R3XC48</accession>
<protein>
    <recommendedName>
        <fullName evidence="4 7">dTDP-4-dehydrorhamnose 3,5-epimerase</fullName>
        <ecNumber evidence="3 7">5.1.3.13</ecNumber>
    </recommendedName>
    <alternativeName>
        <fullName evidence="7">Thymidine diphospho-4-keto-rhamnose 3,5-epimerase</fullName>
    </alternativeName>
</protein>
<name>A0A1R3XC48_9RHOB</name>